<keyword evidence="3" id="KW-1185">Reference proteome</keyword>
<feature type="signal peptide" evidence="1">
    <location>
        <begin position="1"/>
        <end position="16"/>
    </location>
</feature>
<dbReference type="GeneID" id="85392724"/>
<dbReference type="AlphaFoldDB" id="A0AAD8UDB4"/>
<evidence type="ECO:0000313" key="2">
    <source>
        <dbReference type="EMBL" id="KAK1721301.1"/>
    </source>
</evidence>
<evidence type="ECO:0000313" key="3">
    <source>
        <dbReference type="Proteomes" id="UP001244207"/>
    </source>
</evidence>
<dbReference type="RefSeq" id="XP_060362097.1">
    <property type="nucleotide sequence ID" value="XM_060508825.1"/>
</dbReference>
<accession>A0AAD8UDB4</accession>
<gene>
    <name evidence="2" type="ORF">BDZ83DRAFT_630430</name>
</gene>
<evidence type="ECO:0000256" key="1">
    <source>
        <dbReference type="SAM" id="SignalP"/>
    </source>
</evidence>
<feature type="chain" id="PRO_5042039619" description="Secreted protein" evidence="1">
    <location>
        <begin position="17"/>
        <end position="79"/>
    </location>
</feature>
<dbReference type="Proteomes" id="UP001244207">
    <property type="component" value="Unassembled WGS sequence"/>
</dbReference>
<protein>
    <recommendedName>
        <fullName evidence="4">Secreted protein</fullName>
    </recommendedName>
</protein>
<organism evidence="2 3">
    <name type="scientific">Glomerella acutata</name>
    <name type="common">Colletotrichum acutatum</name>
    <dbReference type="NCBI Taxonomy" id="27357"/>
    <lineage>
        <taxon>Eukaryota</taxon>
        <taxon>Fungi</taxon>
        <taxon>Dikarya</taxon>
        <taxon>Ascomycota</taxon>
        <taxon>Pezizomycotina</taxon>
        <taxon>Sordariomycetes</taxon>
        <taxon>Hypocreomycetidae</taxon>
        <taxon>Glomerellales</taxon>
        <taxon>Glomerellaceae</taxon>
        <taxon>Colletotrichum</taxon>
        <taxon>Colletotrichum acutatum species complex</taxon>
    </lineage>
</organism>
<dbReference type="EMBL" id="JAHMHS010000086">
    <property type="protein sequence ID" value="KAK1721301.1"/>
    <property type="molecule type" value="Genomic_DNA"/>
</dbReference>
<name>A0AAD8UDB4_GLOAC</name>
<comment type="caution">
    <text evidence="2">The sequence shown here is derived from an EMBL/GenBank/DDBJ whole genome shotgun (WGS) entry which is preliminary data.</text>
</comment>
<reference evidence="2" key="1">
    <citation type="submission" date="2021-12" db="EMBL/GenBank/DDBJ databases">
        <title>Comparative genomics, transcriptomics and evolutionary studies reveal genomic signatures of adaptation to plant cell wall in hemibiotrophic fungi.</title>
        <authorList>
            <consortium name="DOE Joint Genome Institute"/>
            <person name="Baroncelli R."/>
            <person name="Diaz J.F."/>
            <person name="Benocci T."/>
            <person name="Peng M."/>
            <person name="Battaglia E."/>
            <person name="Haridas S."/>
            <person name="Andreopoulos W."/>
            <person name="Labutti K."/>
            <person name="Pangilinan J."/>
            <person name="Floch G.L."/>
            <person name="Makela M.R."/>
            <person name="Henrissat B."/>
            <person name="Grigoriev I.V."/>
            <person name="Crouch J.A."/>
            <person name="De Vries R.P."/>
            <person name="Sukno S.A."/>
            <person name="Thon M.R."/>
        </authorList>
    </citation>
    <scope>NUCLEOTIDE SEQUENCE</scope>
    <source>
        <strain evidence="2">CBS 112980</strain>
    </source>
</reference>
<proteinExistence type="predicted"/>
<keyword evidence="1" id="KW-0732">Signal</keyword>
<sequence>MPLFPFLIAILLPIRAGVHDVHHRLARYVGKRCSSVESTCHRHIAVHPQQSRVTITKIPTKGVPATLYPGSASIESPEL</sequence>
<evidence type="ECO:0008006" key="4">
    <source>
        <dbReference type="Google" id="ProtNLM"/>
    </source>
</evidence>